<accession>A0AAV4MRH1</accession>
<keyword evidence="2" id="KW-1185">Reference proteome</keyword>
<name>A0AAV4MRH1_CAEEX</name>
<reference evidence="1 2" key="1">
    <citation type="submission" date="2021-06" db="EMBL/GenBank/DDBJ databases">
        <title>Caerostris extrusa draft genome.</title>
        <authorList>
            <person name="Kono N."/>
            <person name="Arakawa K."/>
        </authorList>
    </citation>
    <scope>NUCLEOTIDE SEQUENCE [LARGE SCALE GENOMIC DNA]</scope>
</reference>
<dbReference type="AlphaFoldDB" id="A0AAV4MRH1"/>
<sequence>MGFYDILPLFHNKVNYTGELTKFKEESSILSADYYSCSYSSRADNLKGDLQTCPVPCSCGSQDRRVYNVNKVFSGNDKL</sequence>
<gene>
    <name evidence="1" type="ORF">CEXT_670871</name>
</gene>
<dbReference type="Proteomes" id="UP001054945">
    <property type="component" value="Unassembled WGS sequence"/>
</dbReference>
<comment type="caution">
    <text evidence="1">The sequence shown here is derived from an EMBL/GenBank/DDBJ whole genome shotgun (WGS) entry which is preliminary data.</text>
</comment>
<organism evidence="1 2">
    <name type="scientific">Caerostris extrusa</name>
    <name type="common">Bark spider</name>
    <name type="synonym">Caerostris bankana</name>
    <dbReference type="NCBI Taxonomy" id="172846"/>
    <lineage>
        <taxon>Eukaryota</taxon>
        <taxon>Metazoa</taxon>
        <taxon>Ecdysozoa</taxon>
        <taxon>Arthropoda</taxon>
        <taxon>Chelicerata</taxon>
        <taxon>Arachnida</taxon>
        <taxon>Araneae</taxon>
        <taxon>Araneomorphae</taxon>
        <taxon>Entelegynae</taxon>
        <taxon>Araneoidea</taxon>
        <taxon>Araneidae</taxon>
        <taxon>Caerostris</taxon>
    </lineage>
</organism>
<dbReference type="EMBL" id="BPLR01020121">
    <property type="protein sequence ID" value="GIX74994.1"/>
    <property type="molecule type" value="Genomic_DNA"/>
</dbReference>
<proteinExistence type="predicted"/>
<evidence type="ECO:0000313" key="2">
    <source>
        <dbReference type="Proteomes" id="UP001054945"/>
    </source>
</evidence>
<protein>
    <submittedName>
        <fullName evidence="1">Uncharacterized protein</fullName>
    </submittedName>
</protein>
<evidence type="ECO:0000313" key="1">
    <source>
        <dbReference type="EMBL" id="GIX74994.1"/>
    </source>
</evidence>